<dbReference type="AlphaFoldDB" id="A0A375GF44"/>
<proteinExistence type="predicted"/>
<gene>
    <name evidence="1" type="ORF">CO2235_MP10287</name>
</gene>
<protein>
    <submittedName>
        <fullName evidence="1">Uncharacterized protein</fullName>
    </submittedName>
</protein>
<accession>A0A375GF44</accession>
<name>A0A375GF44_9BURK</name>
<organism evidence="1">
    <name type="scientific">Cupriavidus oxalaticus</name>
    <dbReference type="NCBI Taxonomy" id="96344"/>
    <lineage>
        <taxon>Bacteria</taxon>
        <taxon>Pseudomonadati</taxon>
        <taxon>Pseudomonadota</taxon>
        <taxon>Betaproteobacteria</taxon>
        <taxon>Burkholderiales</taxon>
        <taxon>Burkholderiaceae</taxon>
        <taxon>Cupriavidus</taxon>
    </lineage>
</organism>
<sequence>MSSGAGRQVQQAAPTEGAAVREWELASAWARHQPARDAAATPWFDQYQAPSNAAV</sequence>
<reference evidence="1" key="1">
    <citation type="submission" date="2018-01" db="EMBL/GenBank/DDBJ databases">
        <authorList>
            <person name="Clerissi C."/>
        </authorList>
    </citation>
    <scope>NUCLEOTIDE SEQUENCE</scope>
    <source>
        <strain evidence="1">Cupriavidus oxalaticus LMG 2235</strain>
    </source>
</reference>
<dbReference type="Proteomes" id="UP000256862">
    <property type="component" value="Plasmid CO2235_mp"/>
</dbReference>
<dbReference type="EMBL" id="OGUS01000132">
    <property type="protein sequence ID" value="SPC17995.1"/>
    <property type="molecule type" value="Genomic_DNA"/>
</dbReference>
<comment type="caution">
    <text evidence="1">The sequence shown here is derived from an EMBL/GenBank/DDBJ whole genome shotgun (WGS) entry which is preliminary data.</text>
</comment>
<evidence type="ECO:0000313" key="1">
    <source>
        <dbReference type="EMBL" id="SPC17995.1"/>
    </source>
</evidence>